<evidence type="ECO:0000259" key="1">
    <source>
        <dbReference type="Pfam" id="PF07883"/>
    </source>
</evidence>
<comment type="caution">
    <text evidence="2">The sequence shown here is derived from an EMBL/GenBank/DDBJ whole genome shotgun (WGS) entry which is preliminary data.</text>
</comment>
<evidence type="ECO:0000313" key="2">
    <source>
        <dbReference type="EMBL" id="TWU45327.1"/>
    </source>
</evidence>
<reference evidence="2 3" key="1">
    <citation type="submission" date="2019-02" db="EMBL/GenBank/DDBJ databases">
        <title>Deep-cultivation of Planctomycetes and their phenomic and genomic characterization uncovers novel biology.</title>
        <authorList>
            <person name="Wiegand S."/>
            <person name="Jogler M."/>
            <person name="Boedeker C."/>
            <person name="Pinto D."/>
            <person name="Vollmers J."/>
            <person name="Rivas-Marin E."/>
            <person name="Kohn T."/>
            <person name="Peeters S.H."/>
            <person name="Heuer A."/>
            <person name="Rast P."/>
            <person name="Oberbeckmann S."/>
            <person name="Bunk B."/>
            <person name="Jeske O."/>
            <person name="Meyerdierks A."/>
            <person name="Storesund J.E."/>
            <person name="Kallscheuer N."/>
            <person name="Luecker S."/>
            <person name="Lage O.M."/>
            <person name="Pohl T."/>
            <person name="Merkel B.J."/>
            <person name="Hornburger P."/>
            <person name="Mueller R.-W."/>
            <person name="Bruemmer F."/>
            <person name="Labrenz M."/>
            <person name="Spormann A.M."/>
            <person name="Op Den Camp H."/>
            <person name="Overmann J."/>
            <person name="Amann R."/>
            <person name="Jetten M.S.M."/>
            <person name="Mascher T."/>
            <person name="Medema M.H."/>
            <person name="Devos D.P."/>
            <person name="Kaster A.-K."/>
            <person name="Ovreas L."/>
            <person name="Rohde M."/>
            <person name="Galperin M.Y."/>
            <person name="Jogler C."/>
        </authorList>
    </citation>
    <scope>NUCLEOTIDE SEQUENCE [LARGE SCALE GENOMIC DNA]</scope>
    <source>
        <strain evidence="2 3">Q31b</strain>
    </source>
</reference>
<dbReference type="CDD" id="cd06981">
    <property type="entry name" value="cupin_reut_a1446"/>
    <property type="match status" value="1"/>
</dbReference>
<dbReference type="InterPro" id="IPR011051">
    <property type="entry name" value="RmlC_Cupin_sf"/>
</dbReference>
<accession>A0A5C6EBK9</accession>
<gene>
    <name evidence="2" type="ORF">Q31b_04990</name>
</gene>
<dbReference type="EMBL" id="SJPY01000001">
    <property type="protein sequence ID" value="TWU45327.1"/>
    <property type="molecule type" value="Genomic_DNA"/>
</dbReference>
<name>A0A5C6EBK9_9BACT</name>
<dbReference type="Proteomes" id="UP000315471">
    <property type="component" value="Unassembled WGS sequence"/>
</dbReference>
<organism evidence="2 3">
    <name type="scientific">Novipirellula aureliae</name>
    <dbReference type="NCBI Taxonomy" id="2527966"/>
    <lineage>
        <taxon>Bacteria</taxon>
        <taxon>Pseudomonadati</taxon>
        <taxon>Planctomycetota</taxon>
        <taxon>Planctomycetia</taxon>
        <taxon>Pirellulales</taxon>
        <taxon>Pirellulaceae</taxon>
        <taxon>Novipirellula</taxon>
    </lineage>
</organism>
<dbReference type="OrthoDB" id="9798585at2"/>
<dbReference type="InterPro" id="IPR014710">
    <property type="entry name" value="RmlC-like_jellyroll"/>
</dbReference>
<evidence type="ECO:0000313" key="3">
    <source>
        <dbReference type="Proteomes" id="UP000315471"/>
    </source>
</evidence>
<sequence>MKRGSKKPKNLFSDLPQSFPEELMEVIAEDQHARIERIVSHGHVSPEGFWYDQQEHEWVVVLHGEAKLIFENDNDPLHLKPGDHVLIPAHRKHRVEWTAPDEPTIWLAVFYRADPK</sequence>
<dbReference type="RefSeq" id="WP_146598717.1">
    <property type="nucleotide sequence ID" value="NZ_SJPY01000001.1"/>
</dbReference>
<dbReference type="AlphaFoldDB" id="A0A5C6EBK9"/>
<dbReference type="Pfam" id="PF07883">
    <property type="entry name" value="Cupin_2"/>
    <property type="match status" value="1"/>
</dbReference>
<dbReference type="SUPFAM" id="SSF51182">
    <property type="entry name" value="RmlC-like cupins"/>
    <property type="match status" value="1"/>
</dbReference>
<feature type="domain" description="Cupin type-2" evidence="1">
    <location>
        <begin position="52"/>
        <end position="110"/>
    </location>
</feature>
<dbReference type="Gene3D" id="2.60.120.10">
    <property type="entry name" value="Jelly Rolls"/>
    <property type="match status" value="1"/>
</dbReference>
<keyword evidence="3" id="KW-1185">Reference proteome</keyword>
<dbReference type="InterPro" id="IPR013096">
    <property type="entry name" value="Cupin_2"/>
</dbReference>
<protein>
    <submittedName>
        <fullName evidence="2">Cupin domain protein</fullName>
    </submittedName>
</protein>
<proteinExistence type="predicted"/>